<name>A0A4S4ABD4_9RHOO</name>
<keyword evidence="2" id="KW-0472">Membrane</keyword>
<keyword evidence="2" id="KW-0812">Transmembrane</keyword>
<evidence type="ECO:0000313" key="3">
    <source>
        <dbReference type="EMBL" id="THF56245.1"/>
    </source>
</evidence>
<feature type="transmembrane region" description="Helical" evidence="2">
    <location>
        <begin position="6"/>
        <end position="30"/>
    </location>
</feature>
<feature type="region of interest" description="Disordered" evidence="1">
    <location>
        <begin position="127"/>
        <end position="171"/>
    </location>
</feature>
<dbReference type="OrthoDB" id="1550941at2"/>
<feature type="compositionally biased region" description="Basic and acidic residues" evidence="1">
    <location>
        <begin position="146"/>
        <end position="158"/>
    </location>
</feature>
<keyword evidence="2" id="KW-1133">Transmembrane helix</keyword>
<proteinExistence type="predicted"/>
<organism evidence="3 4">
    <name type="scientific">Pseudothauera rhizosphaerae</name>
    <dbReference type="NCBI Taxonomy" id="2565932"/>
    <lineage>
        <taxon>Bacteria</taxon>
        <taxon>Pseudomonadati</taxon>
        <taxon>Pseudomonadota</taxon>
        <taxon>Betaproteobacteria</taxon>
        <taxon>Rhodocyclales</taxon>
        <taxon>Zoogloeaceae</taxon>
        <taxon>Pseudothauera</taxon>
    </lineage>
</organism>
<comment type="caution">
    <text evidence="3">The sequence shown here is derived from an EMBL/GenBank/DDBJ whole genome shotgun (WGS) entry which is preliminary data.</text>
</comment>
<evidence type="ECO:0000313" key="4">
    <source>
        <dbReference type="Proteomes" id="UP000307956"/>
    </source>
</evidence>
<keyword evidence="4" id="KW-1185">Reference proteome</keyword>
<accession>A0A4S4ABD4</accession>
<dbReference type="AlphaFoldDB" id="A0A4S4ABD4"/>
<dbReference type="Proteomes" id="UP000307956">
    <property type="component" value="Unassembled WGS sequence"/>
</dbReference>
<protein>
    <submittedName>
        <fullName evidence="3">Preprotein translocase subunit YajC</fullName>
    </submittedName>
</protein>
<reference evidence="3 4" key="1">
    <citation type="submission" date="2019-04" db="EMBL/GenBank/DDBJ databases">
        <title>Azoarcus rhizosphaerae sp. nov. isolated from rhizosphere of Ficus religiosa.</title>
        <authorList>
            <person name="Lin S.-Y."/>
            <person name="Hameed A."/>
            <person name="Hsu Y.-H."/>
            <person name="Young C.-C."/>
        </authorList>
    </citation>
    <scope>NUCLEOTIDE SEQUENCE [LARGE SCALE GENOMIC DNA]</scope>
    <source>
        <strain evidence="3 4">CC-YHH848</strain>
    </source>
</reference>
<feature type="compositionally biased region" description="Gly residues" evidence="1">
    <location>
        <begin position="159"/>
        <end position="171"/>
    </location>
</feature>
<sequence>MRLTDLGTLPLTLIASLVLAVVLLTIRIVVMQRVQQRRQRENRQETERLKSLVAAYRSLAGSFTPAAAEHGAQIEETLADIVLFGSLDQVELAARAATALKRDEAVDYQPLVESLRADLRAQLGLEPIPPRLALPPSGPGRSQRAGRGEGEGGGRGEGRGGGGGGGGAGGGALGAGGLAAGIAVADEGVPRDQP</sequence>
<evidence type="ECO:0000256" key="1">
    <source>
        <dbReference type="SAM" id="MobiDB-lite"/>
    </source>
</evidence>
<dbReference type="EMBL" id="SSOD01000021">
    <property type="protein sequence ID" value="THF56245.1"/>
    <property type="molecule type" value="Genomic_DNA"/>
</dbReference>
<evidence type="ECO:0000256" key="2">
    <source>
        <dbReference type="SAM" id="Phobius"/>
    </source>
</evidence>
<gene>
    <name evidence="3" type="ORF">E6O51_19835</name>
</gene>
<feature type="compositionally biased region" description="Pro residues" evidence="1">
    <location>
        <begin position="127"/>
        <end position="138"/>
    </location>
</feature>
<dbReference type="RefSeq" id="WP_136386753.1">
    <property type="nucleotide sequence ID" value="NZ_SSOD01000021.1"/>
</dbReference>